<feature type="domain" description="Thiolase C-terminal" evidence="8">
    <location>
        <begin position="280"/>
        <end position="398"/>
    </location>
</feature>
<evidence type="ECO:0000259" key="7">
    <source>
        <dbReference type="Pfam" id="PF00108"/>
    </source>
</evidence>
<proteinExistence type="inferred from homology"/>
<keyword evidence="3 6" id="KW-0808">Transferase</keyword>
<dbReference type="InterPro" id="IPR016039">
    <property type="entry name" value="Thiolase-like"/>
</dbReference>
<reference evidence="9" key="3">
    <citation type="submission" date="2023-12" db="EMBL/GenBank/DDBJ databases">
        <authorList>
            <person name="Sun Q."/>
            <person name="Inoue M."/>
        </authorList>
    </citation>
    <scope>NUCLEOTIDE SEQUENCE</scope>
    <source>
        <strain evidence="9">JCM 9687</strain>
    </source>
</reference>
<evidence type="ECO:0000256" key="2">
    <source>
        <dbReference type="ARBA" id="ARBA00012705"/>
    </source>
</evidence>
<dbReference type="InterPro" id="IPR020616">
    <property type="entry name" value="Thiolase_N"/>
</dbReference>
<protein>
    <recommendedName>
        <fullName evidence="5">Probable acetyl-CoA acetyltransferase</fullName>
        <ecNumber evidence="2">2.3.1.9</ecNumber>
    </recommendedName>
</protein>
<feature type="domain" description="Thiolase N-terminal" evidence="7">
    <location>
        <begin position="5"/>
        <end position="268"/>
    </location>
</feature>
<dbReference type="Gene3D" id="3.40.47.10">
    <property type="match status" value="1"/>
</dbReference>
<evidence type="ECO:0000256" key="3">
    <source>
        <dbReference type="ARBA" id="ARBA00022679"/>
    </source>
</evidence>
<dbReference type="Proteomes" id="UP001500483">
    <property type="component" value="Unassembled WGS sequence"/>
</dbReference>
<comment type="caution">
    <text evidence="9">The sequence shown here is derived from an EMBL/GenBank/DDBJ whole genome shotgun (WGS) entry which is preliminary data.</text>
</comment>
<sequence>MARAYVLDAARTPFGRYRGSLSGIRVDDLAALPLTELLCRHGPGGSGRLDPARIEDVLYGNTNGAGEENRNVARMAALLAGLPATVPGVTVNRLCASGGEALVQAARAVKADEAELLVAGGVEGMSRAPFVVPRAERAMPDRMEAVSTAAGWRLVNPRMLSAWTVPLGHAAERTALDLSITREQLDGCALRSHRRAAAAWDAGLHDGFAFPVTAPDGEVVRRDESVRPDTDLRKLGRLDPAFSPGGPVTVGNSAPLSDGALAALVGTEAQAERLGVLPWGELVGSASTGTEPHHFALSAVPAIRALLRKLGVTAADVDLWEINETFAAVVLAVLEHLPGVDRERVNVHGGALAYGHPLGASMPRIVLDLCRHLRHRGGGLGIAAASVGVGQGLAIAVRA</sequence>
<dbReference type="EC" id="2.3.1.9" evidence="2"/>
<evidence type="ECO:0000313" key="11">
    <source>
        <dbReference type="Proteomes" id="UP001500483"/>
    </source>
</evidence>
<dbReference type="RefSeq" id="WP_344924631.1">
    <property type="nucleotide sequence ID" value="NZ_BAAAYK010000031.1"/>
</dbReference>
<dbReference type="PIRSF" id="PIRSF000429">
    <property type="entry name" value="Ac-CoA_Ac_transf"/>
    <property type="match status" value="1"/>
</dbReference>
<evidence type="ECO:0000313" key="10">
    <source>
        <dbReference type="EMBL" id="GAA3363965.1"/>
    </source>
</evidence>
<accession>A0ABP6RM67</accession>
<dbReference type="CDD" id="cd00751">
    <property type="entry name" value="thiolase"/>
    <property type="match status" value="1"/>
</dbReference>
<dbReference type="PANTHER" id="PTHR18919">
    <property type="entry name" value="ACETYL-COA C-ACYLTRANSFERASE"/>
    <property type="match status" value="1"/>
</dbReference>
<evidence type="ECO:0000259" key="8">
    <source>
        <dbReference type="Pfam" id="PF02803"/>
    </source>
</evidence>
<reference evidence="9" key="1">
    <citation type="journal article" date="2014" name="Int. J. Syst. Evol. Microbiol.">
        <title>Complete genome of a new Firmicutes species belonging to the dominant human colonic microbiota ('Ruminococcus bicirculans') reveals two chromosomes and a selective capacity to utilize plant glucans.</title>
        <authorList>
            <consortium name="NISC Comparative Sequencing Program"/>
            <person name="Wegmann U."/>
            <person name="Louis P."/>
            <person name="Goesmann A."/>
            <person name="Henrissat B."/>
            <person name="Duncan S.H."/>
            <person name="Flint H.J."/>
        </authorList>
    </citation>
    <scope>NUCLEOTIDE SEQUENCE</scope>
    <source>
        <strain evidence="9">JCM 9687</strain>
    </source>
</reference>
<evidence type="ECO:0000256" key="1">
    <source>
        <dbReference type="ARBA" id="ARBA00010982"/>
    </source>
</evidence>
<dbReference type="Pfam" id="PF02803">
    <property type="entry name" value="Thiolase_C"/>
    <property type="match status" value="1"/>
</dbReference>
<dbReference type="InterPro" id="IPR020617">
    <property type="entry name" value="Thiolase_C"/>
</dbReference>
<dbReference type="Pfam" id="PF00108">
    <property type="entry name" value="Thiolase_N"/>
    <property type="match status" value="1"/>
</dbReference>
<dbReference type="InterPro" id="IPR002155">
    <property type="entry name" value="Thiolase"/>
</dbReference>
<comment type="similarity">
    <text evidence="1 6">Belongs to the thiolase-like superfamily. Thiolase family.</text>
</comment>
<evidence type="ECO:0000313" key="9">
    <source>
        <dbReference type="EMBL" id="GAA3354266.1"/>
    </source>
</evidence>
<evidence type="ECO:0000256" key="4">
    <source>
        <dbReference type="ARBA" id="ARBA00023315"/>
    </source>
</evidence>
<keyword evidence="4 6" id="KW-0012">Acyltransferase</keyword>
<keyword evidence="11" id="KW-1185">Reference proteome</keyword>
<gene>
    <name evidence="9" type="ORF">GCM10020366_10410</name>
    <name evidence="10" type="ORF">GCM10020366_57950</name>
</gene>
<dbReference type="EMBL" id="BAAAYK010000038">
    <property type="protein sequence ID" value="GAA3363965.1"/>
    <property type="molecule type" value="Genomic_DNA"/>
</dbReference>
<dbReference type="EMBL" id="BAAAYK010000031">
    <property type="protein sequence ID" value="GAA3354266.1"/>
    <property type="molecule type" value="Genomic_DNA"/>
</dbReference>
<organism evidence="9 11">
    <name type="scientific">Saccharopolyspora gregorii</name>
    <dbReference type="NCBI Taxonomy" id="33914"/>
    <lineage>
        <taxon>Bacteria</taxon>
        <taxon>Bacillati</taxon>
        <taxon>Actinomycetota</taxon>
        <taxon>Actinomycetes</taxon>
        <taxon>Pseudonocardiales</taxon>
        <taxon>Pseudonocardiaceae</taxon>
        <taxon>Saccharopolyspora</taxon>
    </lineage>
</organism>
<dbReference type="NCBIfam" id="TIGR01930">
    <property type="entry name" value="AcCoA-C-Actrans"/>
    <property type="match status" value="1"/>
</dbReference>
<evidence type="ECO:0000256" key="6">
    <source>
        <dbReference type="RuleBase" id="RU003557"/>
    </source>
</evidence>
<dbReference type="PANTHER" id="PTHR18919:SF107">
    <property type="entry name" value="ACETYL-COA ACETYLTRANSFERASE, CYTOSOLIC"/>
    <property type="match status" value="1"/>
</dbReference>
<dbReference type="SUPFAM" id="SSF53901">
    <property type="entry name" value="Thiolase-like"/>
    <property type="match status" value="2"/>
</dbReference>
<evidence type="ECO:0000256" key="5">
    <source>
        <dbReference type="ARBA" id="ARBA00040529"/>
    </source>
</evidence>
<reference evidence="11" key="2">
    <citation type="journal article" date="2019" name="Int. J. Syst. Evol. Microbiol.">
        <title>The Global Catalogue of Microorganisms (GCM) 10K type strain sequencing project: providing services to taxonomists for standard genome sequencing and annotation.</title>
        <authorList>
            <consortium name="The Broad Institute Genomics Platform"/>
            <consortium name="The Broad Institute Genome Sequencing Center for Infectious Disease"/>
            <person name="Wu L."/>
            <person name="Ma J."/>
        </authorList>
    </citation>
    <scope>NUCLEOTIDE SEQUENCE [LARGE SCALE GENOMIC DNA]</scope>
    <source>
        <strain evidence="11">JCM 9687</strain>
    </source>
</reference>
<name>A0ABP6RM67_9PSEU</name>